<protein>
    <recommendedName>
        <fullName evidence="3">Antibiotic biosynthesis monooxygenase</fullName>
    </recommendedName>
</protein>
<gene>
    <name evidence="1" type="ORF">TL08_20190</name>
</gene>
<evidence type="ECO:0008006" key="3">
    <source>
        <dbReference type="Google" id="ProtNLM"/>
    </source>
</evidence>
<evidence type="ECO:0000313" key="2">
    <source>
        <dbReference type="Proteomes" id="UP000095210"/>
    </source>
</evidence>
<dbReference type="EMBL" id="CP014859">
    <property type="protein sequence ID" value="AOS64829.1"/>
    <property type="molecule type" value="Genomic_DNA"/>
</dbReference>
<dbReference type="Proteomes" id="UP000095210">
    <property type="component" value="Chromosome"/>
</dbReference>
<dbReference type="KEGG" id="ahm:TL08_20190"/>
<reference evidence="2" key="1">
    <citation type="submission" date="2016-03" db="EMBL/GenBank/DDBJ databases">
        <title>Complete genome sequence of the type strain Actinoalloteichus hymeniacidonis DSM 45092.</title>
        <authorList>
            <person name="Schaffert L."/>
            <person name="Albersmeier A."/>
            <person name="Winkler A."/>
            <person name="Kalinowski J."/>
            <person name="Zotchev S."/>
            <person name="Ruckert C."/>
        </authorList>
    </citation>
    <scope>NUCLEOTIDE SEQUENCE [LARGE SCALE GENOMIC DNA]</scope>
    <source>
        <strain evidence="2">HPA177(T) (DSM 45092(T))</strain>
    </source>
</reference>
<dbReference type="InterPro" id="IPR011008">
    <property type="entry name" value="Dimeric_a/b-barrel"/>
</dbReference>
<dbReference type="SUPFAM" id="SSF54909">
    <property type="entry name" value="Dimeric alpha+beta barrel"/>
    <property type="match status" value="2"/>
</dbReference>
<organism evidence="1 2">
    <name type="scientific">Actinoalloteichus hymeniacidonis</name>
    <dbReference type="NCBI Taxonomy" id="340345"/>
    <lineage>
        <taxon>Bacteria</taxon>
        <taxon>Bacillati</taxon>
        <taxon>Actinomycetota</taxon>
        <taxon>Actinomycetes</taxon>
        <taxon>Pseudonocardiales</taxon>
        <taxon>Pseudonocardiaceae</taxon>
        <taxon>Actinoalloteichus</taxon>
    </lineage>
</organism>
<name>A0AAC9MZU0_9PSEU</name>
<dbReference type="Gene3D" id="3.30.70.100">
    <property type="match status" value="2"/>
</dbReference>
<dbReference type="AlphaFoldDB" id="A0AAC9MZU0"/>
<evidence type="ECO:0000313" key="1">
    <source>
        <dbReference type="EMBL" id="AOS64829.1"/>
    </source>
</evidence>
<keyword evidence="2" id="KW-1185">Reference proteome</keyword>
<sequence length="225" mass="25130">MSGRRDHPPNIDRPDAGTALMGRWYVDSPEHQAGAADALLAERSGWGWLRGLISISCFASTDGKSVLTYSQWVDEASLKHFIAVERPSMLRFVDERVPGRVERHGTIPYQVYASTILRETRPAFDRVGITVYETAGHDAQRAFCDMVISVLEEGRPPGLIAAHLHVSLDGNRVLEYLEWVDQGAQDEFTMTSASREKLRMLARSPGVWLIEVGQFRFLSGVETVS</sequence>
<accession>A0AAC9MZU0</accession>
<proteinExistence type="predicted"/>
<dbReference type="RefSeq" id="WP_069851155.1">
    <property type="nucleotide sequence ID" value="NZ_CP014859.1"/>
</dbReference>